<gene>
    <name evidence="3" type="ORF">BS47DRAFT_1369406</name>
</gene>
<feature type="signal peptide" evidence="2">
    <location>
        <begin position="1"/>
        <end position="20"/>
    </location>
</feature>
<feature type="compositionally biased region" description="Low complexity" evidence="1">
    <location>
        <begin position="96"/>
        <end position="110"/>
    </location>
</feature>
<feature type="compositionally biased region" description="Polar residues" evidence="1">
    <location>
        <begin position="65"/>
        <end position="88"/>
    </location>
</feature>
<dbReference type="Proteomes" id="UP000886523">
    <property type="component" value="Unassembled WGS sequence"/>
</dbReference>
<feature type="compositionally biased region" description="Polar residues" evidence="1">
    <location>
        <begin position="119"/>
        <end position="131"/>
    </location>
</feature>
<accession>A0A9P6AEU5</accession>
<dbReference type="AlphaFoldDB" id="A0A9P6AEU5"/>
<evidence type="ECO:0000256" key="2">
    <source>
        <dbReference type="SAM" id="SignalP"/>
    </source>
</evidence>
<feature type="region of interest" description="Disordered" evidence="1">
    <location>
        <begin position="56"/>
        <end position="146"/>
    </location>
</feature>
<organism evidence="3 4">
    <name type="scientific">Hydnum rufescens UP504</name>
    <dbReference type="NCBI Taxonomy" id="1448309"/>
    <lineage>
        <taxon>Eukaryota</taxon>
        <taxon>Fungi</taxon>
        <taxon>Dikarya</taxon>
        <taxon>Basidiomycota</taxon>
        <taxon>Agaricomycotina</taxon>
        <taxon>Agaricomycetes</taxon>
        <taxon>Cantharellales</taxon>
        <taxon>Hydnaceae</taxon>
        <taxon>Hydnum</taxon>
    </lineage>
</organism>
<comment type="caution">
    <text evidence="3">The sequence shown here is derived from an EMBL/GenBank/DDBJ whole genome shotgun (WGS) entry which is preliminary data.</text>
</comment>
<evidence type="ECO:0000313" key="4">
    <source>
        <dbReference type="Proteomes" id="UP000886523"/>
    </source>
</evidence>
<dbReference type="EMBL" id="MU129329">
    <property type="protein sequence ID" value="KAF9503611.1"/>
    <property type="molecule type" value="Genomic_DNA"/>
</dbReference>
<proteinExistence type="predicted"/>
<keyword evidence="4" id="KW-1185">Reference proteome</keyword>
<evidence type="ECO:0000313" key="3">
    <source>
        <dbReference type="EMBL" id="KAF9503611.1"/>
    </source>
</evidence>
<reference evidence="3" key="1">
    <citation type="journal article" date="2020" name="Nat. Commun.">
        <title>Large-scale genome sequencing of mycorrhizal fungi provides insights into the early evolution of symbiotic traits.</title>
        <authorList>
            <person name="Miyauchi S."/>
            <person name="Kiss E."/>
            <person name="Kuo A."/>
            <person name="Drula E."/>
            <person name="Kohler A."/>
            <person name="Sanchez-Garcia M."/>
            <person name="Morin E."/>
            <person name="Andreopoulos B."/>
            <person name="Barry K.W."/>
            <person name="Bonito G."/>
            <person name="Buee M."/>
            <person name="Carver A."/>
            <person name="Chen C."/>
            <person name="Cichocki N."/>
            <person name="Clum A."/>
            <person name="Culley D."/>
            <person name="Crous P.W."/>
            <person name="Fauchery L."/>
            <person name="Girlanda M."/>
            <person name="Hayes R.D."/>
            <person name="Keri Z."/>
            <person name="LaButti K."/>
            <person name="Lipzen A."/>
            <person name="Lombard V."/>
            <person name="Magnuson J."/>
            <person name="Maillard F."/>
            <person name="Murat C."/>
            <person name="Nolan M."/>
            <person name="Ohm R.A."/>
            <person name="Pangilinan J."/>
            <person name="Pereira M.F."/>
            <person name="Perotto S."/>
            <person name="Peter M."/>
            <person name="Pfister S."/>
            <person name="Riley R."/>
            <person name="Sitrit Y."/>
            <person name="Stielow J.B."/>
            <person name="Szollosi G."/>
            <person name="Zifcakova L."/>
            <person name="Stursova M."/>
            <person name="Spatafora J.W."/>
            <person name="Tedersoo L."/>
            <person name="Vaario L.M."/>
            <person name="Yamada A."/>
            <person name="Yan M."/>
            <person name="Wang P."/>
            <person name="Xu J."/>
            <person name="Bruns T."/>
            <person name="Baldrian P."/>
            <person name="Vilgalys R."/>
            <person name="Dunand C."/>
            <person name="Henrissat B."/>
            <person name="Grigoriev I.V."/>
            <person name="Hibbett D."/>
            <person name="Nagy L.G."/>
            <person name="Martin F.M."/>
        </authorList>
    </citation>
    <scope>NUCLEOTIDE SEQUENCE</scope>
    <source>
        <strain evidence="3">UP504</strain>
    </source>
</reference>
<evidence type="ECO:0000256" key="1">
    <source>
        <dbReference type="SAM" id="MobiDB-lite"/>
    </source>
</evidence>
<feature type="chain" id="PRO_5040410793" evidence="2">
    <location>
        <begin position="21"/>
        <end position="184"/>
    </location>
</feature>
<protein>
    <submittedName>
        <fullName evidence="3">Uncharacterized protein</fullName>
    </submittedName>
</protein>
<sequence length="184" mass="20647">MSICLLLIWIYWQLPAFNFAFYFSSLEPQQTTTWKGKHATTHPPPWVCGHKIEAWDPRHDENPRNEGQTAMLQTKTRPNNATDGNTPNEDVRNEDATYGNAPNGNATAPNKYPRCGTCIRSSPPTRTNTDMKTPVTPPYRHLNDRAQGVPTQTGMQDYIRAQGHGPCARSCTPPPLRQVWGAMS</sequence>
<name>A0A9P6AEU5_9AGAM</name>
<keyword evidence="2" id="KW-0732">Signal</keyword>